<dbReference type="EMBL" id="KQ235637">
    <property type="protein sequence ID" value="KMZ96225.1"/>
    <property type="molecule type" value="Genomic_DNA"/>
</dbReference>
<evidence type="ECO:0000313" key="13">
    <source>
        <dbReference type="Proteomes" id="UP000053239"/>
    </source>
</evidence>
<dbReference type="AlphaFoldDB" id="A0A0J9TKH3"/>
<dbReference type="InterPro" id="IPR001267">
    <property type="entry name" value="Thymidine_kinase"/>
</dbReference>
<feature type="active site" description="Proton acceptor" evidence="8">
    <location>
        <position position="99"/>
    </location>
</feature>
<evidence type="ECO:0000256" key="10">
    <source>
        <dbReference type="RuleBase" id="RU000544"/>
    </source>
</evidence>
<evidence type="ECO:0000256" key="5">
    <source>
        <dbReference type="ARBA" id="ARBA00022741"/>
    </source>
</evidence>
<evidence type="ECO:0000313" key="12">
    <source>
        <dbReference type="EMBL" id="KMZ96225.1"/>
    </source>
</evidence>
<dbReference type="Proteomes" id="UP000053239">
    <property type="component" value="Unassembled WGS sequence"/>
</dbReference>
<reference evidence="12 13" key="1">
    <citation type="submission" date="2011-09" db="EMBL/GenBank/DDBJ databases">
        <title>The Genome Sequence of Plasmodium vivax North Korean.</title>
        <authorList>
            <consortium name="The Broad Institute Genome Sequencing Platform"/>
            <consortium name="The Broad Institute Genome Sequencing Center for Infectious Disease"/>
            <person name="Neafsey D."/>
            <person name="Carlton J."/>
            <person name="Barnwell J."/>
            <person name="Collins W."/>
            <person name="Escalante A."/>
            <person name="Mullikin J."/>
            <person name="Saul A."/>
            <person name="Guigo R."/>
            <person name="Camara F."/>
            <person name="Young S.K."/>
            <person name="Zeng Q."/>
            <person name="Gargeya S."/>
            <person name="Fitzgerald M."/>
            <person name="Haas B."/>
            <person name="Abouelleil A."/>
            <person name="Alvarado L."/>
            <person name="Arachchi H.M."/>
            <person name="Berlin A."/>
            <person name="Brown A."/>
            <person name="Chapman S.B."/>
            <person name="Chen Z."/>
            <person name="Dunbar C."/>
            <person name="Freedman E."/>
            <person name="Gearin G."/>
            <person name="Gellesch M."/>
            <person name="Goldberg J."/>
            <person name="Griggs A."/>
            <person name="Gujja S."/>
            <person name="Heiman D."/>
            <person name="Howarth C."/>
            <person name="Larson L."/>
            <person name="Lui A."/>
            <person name="MacDonald P.J.P."/>
            <person name="Montmayeur A."/>
            <person name="Murphy C."/>
            <person name="Neiman D."/>
            <person name="Pearson M."/>
            <person name="Priest M."/>
            <person name="Roberts A."/>
            <person name="Saif S."/>
            <person name="Shea T."/>
            <person name="Shenoy N."/>
            <person name="Sisk P."/>
            <person name="Stolte C."/>
            <person name="Sykes S."/>
            <person name="Wortman J."/>
            <person name="Nusbaum C."/>
            <person name="Birren B."/>
        </authorList>
    </citation>
    <scope>NUCLEOTIDE SEQUENCE [LARGE SCALE GENOMIC DNA]</scope>
    <source>
        <strain evidence="12 13">North Korean</strain>
    </source>
</reference>
<comment type="catalytic activity">
    <reaction evidence="10">
        <text>thymidine + ATP = dTMP + ADP + H(+)</text>
        <dbReference type="Rhea" id="RHEA:19129"/>
        <dbReference type="ChEBI" id="CHEBI:15378"/>
        <dbReference type="ChEBI" id="CHEBI:17748"/>
        <dbReference type="ChEBI" id="CHEBI:30616"/>
        <dbReference type="ChEBI" id="CHEBI:63528"/>
        <dbReference type="ChEBI" id="CHEBI:456216"/>
        <dbReference type="EC" id="2.7.1.21"/>
    </reaction>
</comment>
<organism evidence="12 13">
    <name type="scientific">Plasmodium vivax North Korean</name>
    <dbReference type="NCBI Taxonomy" id="1035514"/>
    <lineage>
        <taxon>Eukaryota</taxon>
        <taxon>Sar</taxon>
        <taxon>Alveolata</taxon>
        <taxon>Apicomplexa</taxon>
        <taxon>Aconoidasida</taxon>
        <taxon>Haemosporida</taxon>
        <taxon>Plasmodiidae</taxon>
        <taxon>Plasmodium</taxon>
        <taxon>Plasmodium (Plasmodium)</taxon>
    </lineage>
</organism>
<evidence type="ECO:0000256" key="1">
    <source>
        <dbReference type="ARBA" id="ARBA00007587"/>
    </source>
</evidence>
<dbReference type="GO" id="GO:0004797">
    <property type="term" value="F:thymidine kinase activity"/>
    <property type="evidence" value="ECO:0007669"/>
    <property type="project" value="UniProtKB-EC"/>
</dbReference>
<dbReference type="PANTHER" id="PTHR11441">
    <property type="entry name" value="THYMIDINE KINASE"/>
    <property type="match status" value="1"/>
</dbReference>
<keyword evidence="4 10" id="KW-0808">Transferase</keyword>
<dbReference type="GO" id="GO:0046104">
    <property type="term" value="P:thymidine metabolic process"/>
    <property type="evidence" value="ECO:0007669"/>
    <property type="project" value="TreeGrafter"/>
</dbReference>
<evidence type="ECO:0000256" key="8">
    <source>
        <dbReference type="PIRSR" id="PIRSR035805-1"/>
    </source>
</evidence>
<dbReference type="GO" id="GO:0005829">
    <property type="term" value="C:cytosol"/>
    <property type="evidence" value="ECO:0007669"/>
    <property type="project" value="TreeGrafter"/>
</dbReference>
<comment type="similarity">
    <text evidence="1 11">Belongs to the thymidine kinase family.</text>
</comment>
<keyword evidence="7 10" id="KW-0067">ATP-binding</keyword>
<evidence type="ECO:0000256" key="6">
    <source>
        <dbReference type="ARBA" id="ARBA00022777"/>
    </source>
</evidence>
<evidence type="ECO:0000256" key="2">
    <source>
        <dbReference type="ARBA" id="ARBA00012118"/>
    </source>
</evidence>
<accession>A0A0J9TKH3</accession>
<feature type="binding site" evidence="9">
    <location>
        <begin position="179"/>
        <end position="182"/>
    </location>
    <ligand>
        <name>substrate</name>
    </ligand>
</feature>
<keyword evidence="5 10" id="KW-0547">Nucleotide-binding</keyword>
<dbReference type="GO" id="GO:0005524">
    <property type="term" value="F:ATP binding"/>
    <property type="evidence" value="ECO:0007669"/>
    <property type="project" value="UniProtKB-KW"/>
</dbReference>
<feature type="binding site" evidence="9">
    <location>
        <position position="186"/>
    </location>
    <ligand>
        <name>substrate</name>
    </ligand>
</feature>
<dbReference type="Gene3D" id="3.40.50.300">
    <property type="entry name" value="P-loop containing nucleotide triphosphate hydrolases"/>
    <property type="match status" value="1"/>
</dbReference>
<evidence type="ECO:0000256" key="11">
    <source>
        <dbReference type="RuleBase" id="RU004165"/>
    </source>
</evidence>
<keyword evidence="3 10" id="KW-0237">DNA synthesis</keyword>
<evidence type="ECO:0000256" key="9">
    <source>
        <dbReference type="PIRSR" id="PIRSR035805-2"/>
    </source>
</evidence>
<gene>
    <name evidence="12" type="ORF">PVNG_02363</name>
</gene>
<dbReference type="InterPro" id="IPR027417">
    <property type="entry name" value="P-loop_NTPase"/>
</dbReference>
<dbReference type="EC" id="2.7.1.21" evidence="2 10"/>
<evidence type="ECO:0000256" key="4">
    <source>
        <dbReference type="ARBA" id="ARBA00022679"/>
    </source>
</evidence>
<dbReference type="Pfam" id="PF00265">
    <property type="entry name" value="TK"/>
    <property type="match status" value="1"/>
</dbReference>
<dbReference type="GO" id="GO:0071897">
    <property type="term" value="P:DNA biosynthetic process"/>
    <property type="evidence" value="ECO:0007669"/>
    <property type="project" value="UniProtKB-KW"/>
</dbReference>
<keyword evidence="6 10" id="KW-0418">Kinase</keyword>
<evidence type="ECO:0000256" key="3">
    <source>
        <dbReference type="ARBA" id="ARBA00022634"/>
    </source>
</evidence>
<dbReference type="PIRSF" id="PIRSF035805">
    <property type="entry name" value="TK_cell"/>
    <property type="match status" value="1"/>
</dbReference>
<proteinExistence type="inferred from homology"/>
<name>A0A0J9TKH3_PLAVI</name>
<dbReference type="SUPFAM" id="SSF52540">
    <property type="entry name" value="P-loop containing nucleoside triphosphate hydrolases"/>
    <property type="match status" value="1"/>
</dbReference>
<dbReference type="PANTHER" id="PTHR11441:SF0">
    <property type="entry name" value="THYMIDINE KINASE, CYTOSOLIC"/>
    <property type="match status" value="1"/>
</dbReference>
<evidence type="ECO:0000256" key="7">
    <source>
        <dbReference type="ARBA" id="ARBA00022840"/>
    </source>
</evidence>
<sequence length="211" mass="23950">MINNHGTESTYSPSLTVICGPMRSGKSKELFSIIDRLNYRKIHYKIFKPRLDSRNMDNISSRYYSQSSKAIIIDEKNPKEILSHFKEQFPKGTTALVDEAHFFSGELVEAVKTLLSDGVDVVISGLDCDAHMNTFGPMGDLLALAGKVVKLNSVCEFCYNSANFSALKDEEQSFTRENILVGNDQYLVLCLSCYLEHIRRMEKKSLKNIYR</sequence>
<protein>
    <recommendedName>
        <fullName evidence="2 10">Thymidine kinase</fullName>
        <ecNumber evidence="2 10">2.7.1.21</ecNumber>
    </recommendedName>
</protein>